<dbReference type="Proteomes" id="UP000639004">
    <property type="component" value="Unassembled WGS sequence"/>
</dbReference>
<accession>A0ABS0TZ69</accession>
<dbReference type="SMART" id="SM00382">
    <property type="entry name" value="AAA"/>
    <property type="match status" value="1"/>
</dbReference>
<organism evidence="2 3">
    <name type="scientific">Serratia proteamaculans</name>
    <dbReference type="NCBI Taxonomy" id="28151"/>
    <lineage>
        <taxon>Bacteria</taxon>
        <taxon>Pseudomonadati</taxon>
        <taxon>Pseudomonadota</taxon>
        <taxon>Gammaproteobacteria</taxon>
        <taxon>Enterobacterales</taxon>
        <taxon>Yersiniaceae</taxon>
        <taxon>Serratia</taxon>
    </lineage>
</organism>
<gene>
    <name evidence="2" type="ORF">JEQ07_25205</name>
</gene>
<feature type="domain" description="AAA+ ATPase" evidence="1">
    <location>
        <begin position="34"/>
        <end position="243"/>
    </location>
</feature>
<dbReference type="Gene3D" id="3.40.50.300">
    <property type="entry name" value="P-loop containing nucleotide triphosphate hydrolases"/>
    <property type="match status" value="1"/>
</dbReference>
<dbReference type="InterPro" id="IPR011646">
    <property type="entry name" value="KAP_P-loop"/>
</dbReference>
<comment type="caution">
    <text evidence="2">The sequence shown here is derived from an EMBL/GenBank/DDBJ whole genome shotgun (WGS) entry which is preliminary data.</text>
</comment>
<dbReference type="SUPFAM" id="SSF52540">
    <property type="entry name" value="P-loop containing nucleoside triphosphate hydrolases"/>
    <property type="match status" value="1"/>
</dbReference>
<dbReference type="InterPro" id="IPR003593">
    <property type="entry name" value="AAA+_ATPase"/>
</dbReference>
<dbReference type="Pfam" id="PF07693">
    <property type="entry name" value="KAP_NTPase"/>
    <property type="match status" value="1"/>
</dbReference>
<evidence type="ECO:0000259" key="1">
    <source>
        <dbReference type="SMART" id="SM00382"/>
    </source>
</evidence>
<protein>
    <submittedName>
        <fullName evidence="2">NTPase</fullName>
    </submittedName>
</protein>
<proteinExistence type="predicted"/>
<evidence type="ECO:0000313" key="2">
    <source>
        <dbReference type="EMBL" id="MBI6183670.1"/>
    </source>
</evidence>
<dbReference type="InterPro" id="IPR027417">
    <property type="entry name" value="P-loop_NTPase"/>
</dbReference>
<dbReference type="EMBL" id="JAEHSL010000060">
    <property type="protein sequence ID" value="MBI6183670.1"/>
    <property type="molecule type" value="Genomic_DNA"/>
</dbReference>
<reference evidence="2 3" key="1">
    <citation type="submission" date="2020-12" db="EMBL/GenBank/DDBJ databases">
        <title>Enhanced detection system for hospital associated transmission using whole genome sequencing surveillance.</title>
        <authorList>
            <person name="Harrison L.H."/>
            <person name="Van Tyne D."/>
            <person name="Marsh J.W."/>
            <person name="Griffith M.P."/>
            <person name="Snyder D.J."/>
            <person name="Cooper V.S."/>
            <person name="Mustapha M."/>
        </authorList>
    </citation>
    <scope>NUCLEOTIDE SEQUENCE [LARGE SCALE GENOMIC DNA]</scope>
    <source>
        <strain evidence="2 3">SER00238</strain>
    </source>
</reference>
<evidence type="ECO:0000313" key="3">
    <source>
        <dbReference type="Proteomes" id="UP000639004"/>
    </source>
</evidence>
<sequence>MLKLNNDITFDIRDEFQRRRIAEKIAILIASDIDTSPMIINGGWGTGKTEFCYKLINLLKESHPNYKTVYIDAFNEDHTDSPILTVLAAIITLLPEKEGASLIQKALPALRFGLKTTLKAGAGWILRQNADDVNEEFQEVIKETSNAVIDSTVESLLKDHIESDKNIRTLKSALQEISEDNPIIIFIDELDRCKPSFSISILENIKHVFDVENVHFVLITNTQQLEASINHLYGQSVDAKRYLDKFIRFTFTLPNYLKPDNYTSTYTSTMHWDNITNNSPSLKVVNGEAGKFIKSIIDSGMLSLREVETFARYIDIHQNISPDKITDRTYFGYTMFWIIGIYFYCFNKELAIDLSIGNIDIDRIAETLNIKEFNYNPDKYPGYLTIAFYALLNESTKPSQYFTKPNDEQKKIWDDLVGGLFRTAFHAPDSLCQVVTHSIEVLQLKK</sequence>
<keyword evidence="3" id="KW-1185">Reference proteome</keyword>
<dbReference type="RefSeq" id="WP_198642765.1">
    <property type="nucleotide sequence ID" value="NZ_JAEHSL010000060.1"/>
</dbReference>
<name>A0ABS0TZ69_SERPR</name>